<evidence type="ECO:0000256" key="5">
    <source>
        <dbReference type="ARBA" id="ARBA00022723"/>
    </source>
</evidence>
<evidence type="ECO:0000256" key="7">
    <source>
        <dbReference type="ARBA" id="ARBA00022840"/>
    </source>
</evidence>
<dbReference type="SUPFAM" id="SSF103473">
    <property type="entry name" value="MFS general substrate transporter"/>
    <property type="match status" value="1"/>
</dbReference>
<feature type="transmembrane region" description="Helical" evidence="12">
    <location>
        <begin position="1506"/>
        <end position="1527"/>
    </location>
</feature>
<dbReference type="InterPro" id="IPR032630">
    <property type="entry name" value="P_typ_ATPase_c"/>
</dbReference>
<dbReference type="OMA" id="YLQTRIF"/>
<dbReference type="Proteomes" id="UP000000600">
    <property type="component" value="Unassembled WGS sequence"/>
</dbReference>
<feature type="transmembrane region" description="Helical" evidence="12">
    <location>
        <begin position="659"/>
        <end position="681"/>
    </location>
</feature>
<dbReference type="RefSeq" id="XP_001459214.1">
    <property type="nucleotide sequence ID" value="XM_001459177.1"/>
</dbReference>
<organism evidence="14 15">
    <name type="scientific">Paramecium tetraurelia</name>
    <dbReference type="NCBI Taxonomy" id="5888"/>
    <lineage>
        <taxon>Eukaryota</taxon>
        <taxon>Sar</taxon>
        <taxon>Alveolata</taxon>
        <taxon>Ciliophora</taxon>
        <taxon>Intramacronucleata</taxon>
        <taxon>Oligohymenophorea</taxon>
        <taxon>Peniculida</taxon>
        <taxon>Parameciidae</taxon>
        <taxon>Paramecium</taxon>
    </lineage>
</organism>
<keyword evidence="10 12" id="KW-0472">Membrane</keyword>
<feature type="transmembrane region" description="Helical" evidence="12">
    <location>
        <begin position="855"/>
        <end position="876"/>
    </location>
</feature>
<dbReference type="Pfam" id="PF00211">
    <property type="entry name" value="Guanylate_cyc"/>
    <property type="match status" value="2"/>
</dbReference>
<evidence type="ECO:0000256" key="12">
    <source>
        <dbReference type="SAM" id="Phobius"/>
    </source>
</evidence>
<feature type="transmembrane region" description="Helical" evidence="12">
    <location>
        <begin position="969"/>
        <end position="990"/>
    </location>
</feature>
<gene>
    <name evidence="14" type="ORF">GSPATT00024548001</name>
</gene>
<feature type="transmembrane region" description="Helical" evidence="12">
    <location>
        <begin position="513"/>
        <end position="533"/>
    </location>
</feature>
<dbReference type="GO" id="GO:0005886">
    <property type="term" value="C:plasma membrane"/>
    <property type="evidence" value="ECO:0000318"/>
    <property type="project" value="GO_Central"/>
</dbReference>
<dbReference type="GO" id="GO:0045332">
    <property type="term" value="P:phospholipid translocation"/>
    <property type="evidence" value="ECO:0000318"/>
    <property type="project" value="GO_Central"/>
</dbReference>
<dbReference type="KEGG" id="ptm:GSPATT00024548001"/>
<evidence type="ECO:0000256" key="3">
    <source>
        <dbReference type="ARBA" id="ARBA00012201"/>
    </source>
</evidence>
<evidence type="ECO:0000313" key="14">
    <source>
        <dbReference type="EMBL" id="CAK91817.1"/>
    </source>
</evidence>
<evidence type="ECO:0000256" key="11">
    <source>
        <dbReference type="ARBA" id="ARBA00023239"/>
    </source>
</evidence>
<name>A0E950_PARTE</name>
<feature type="transmembrane region" description="Helical" evidence="12">
    <location>
        <begin position="1402"/>
        <end position="1422"/>
    </location>
</feature>
<evidence type="ECO:0000256" key="1">
    <source>
        <dbReference type="ARBA" id="ARBA00001593"/>
    </source>
</evidence>
<feature type="transmembrane region" description="Helical" evidence="12">
    <location>
        <begin position="701"/>
        <end position="721"/>
    </location>
</feature>
<dbReference type="OrthoDB" id="354346at2759"/>
<protein>
    <recommendedName>
        <fullName evidence="3">adenylate cyclase</fullName>
        <ecNumber evidence="3">4.6.1.1</ecNumber>
    </recommendedName>
</protein>
<feature type="transmembrane region" description="Helical" evidence="12">
    <location>
        <begin position="631"/>
        <end position="652"/>
    </location>
</feature>
<feature type="transmembrane region" description="Helical" evidence="12">
    <location>
        <begin position="1434"/>
        <end position="1452"/>
    </location>
</feature>
<keyword evidence="8" id="KW-0460">Magnesium</keyword>
<feature type="transmembrane region" description="Helical" evidence="12">
    <location>
        <begin position="830"/>
        <end position="849"/>
    </location>
</feature>
<dbReference type="HOGENOM" id="CLU_000619_1_0_1"/>
<keyword evidence="5" id="KW-0479">Metal-binding</keyword>
<dbReference type="PANTHER" id="PTHR45627">
    <property type="entry name" value="ADENYLATE CYCLASE TYPE 1"/>
    <property type="match status" value="1"/>
</dbReference>
<dbReference type="eggNOG" id="KOG3619">
    <property type="taxonomic scope" value="Eukaryota"/>
</dbReference>
<feature type="transmembrane region" description="Helical" evidence="12">
    <location>
        <begin position="591"/>
        <end position="611"/>
    </location>
</feature>
<dbReference type="FunFam" id="3.30.70.1230:FF:000045">
    <property type="entry name" value="Phospholipid-transporting ATPase"/>
    <property type="match status" value="1"/>
</dbReference>
<proteinExistence type="predicted"/>
<sequence>MLNMMENSLQQPLADYLQTRIFLPQPKTRNSPGNNNDEFIQLVNQLKSSSPQKEYLSTDDINTLYYDAFLKCLMLCHEARPVFGADSITYESFSKNEEISLTFARSCGYSLENFNKFDSPDMYLCKVRGNPIWYQILGLNLFTYTRNLNSVVIQAPMTMDLELKQKYEEINQLCGEGSKNNSLLICKGDYEAIKTKLQLNHKEREELDSYIQHYKQRGIRMIIYATRVLSEKETENYKQQFNLLHSSLTNQDTLLEQLALEYEKELNIMGMIGFKEELKNDALDFIKTVKDCNINIWLLSGDQEVQTISCAQSLEMAETSKYLRVVATDKEQIWLQINTAIGQIQSELQKIQEKQQDKHQNENLMVRSMIKSCVTLFEGASYQQVLQFVLVVNGHSLSLISESPDLISHFRFLSCVCKNVIGFNMNPQQKELACLIIRNYFPNNPTVLGVGDGYNDALMMQAANVSIEIINSKRNHIYPQVNAGDISVNTLSEIKVLLLQKCKLHSERVSAMIIYLFYCAGFLGMTLFFFNWFCQFTATSLHDSMTVFLYIFLYTTPNALVIGLADKQSQPIVNARFPAFYIDGQIRTRRFWFFYLIEGFLESFICAAYTFYSCTYMVNYAWTNDGHQSDIQMVATSIIYLLITVSSLKVLFRLFYNKVNIVVIAFLLTFGLLVGFVFINYRRDFSNFDYQELTYQLFTRFNSIVAMVFSLIGCYFINYFLHNFIKLIYFPNAYQQFAFQNVTGQEWELITNQEILRQCLDQHVNVSSIIQNVFIDCSAISPYIQEMLNPGDTKVTEMKLKPLTLEMKELVLEQKFLAHKLMQSLKHLRLFLCILLLYYIAYCLTDFFMTDKRVFTGAYYLVVFGIIFFIILFSCSQAMELQYYTYSHIIVLIIFAIKVAIDWLSDDLTLTLSATIVILFSTFNSMNMSVIPIMLYNICYLIQLIVRILIVVISTDLSTSNGTYSQSRVSVYAASTQILLVVSITIRFLFSYYKSIKHRRNDYLAKYQIEQDNVAAQDILSILVPRFVRQQIQTGIFSMQQAQDDVSILFAYICDFDTIMKEEGKNVVLMLDSLFRLYDNLCIQHGVQKIETVGYTYMAATGIKACEQNMTAHVTRIEKTMRLVNMAFDMMQQVQGRKYGKGNQIEMKIGIHVGRVIAGVIGHHKPQFSLIGDPVNQTSRVGSTGDTGAITLSEQAFKQARHGIKYYQKKQKEAKGLGIIDTYQVFKTKPAGYQIPKAFQLWQNCTKLVVKDLRQHRTSGTKKQGQFLSQLQNSIYQDNLQKSNRLDASPRGQQTVQFLMPQGGSAQDENRSRLTIAAQANEQIVTEDSILITNEQEEKELELIKPNVILDIPENEIKSNFYQILKEQNVDESRVGMIFLWITYFVITLLSIIVRKLFNHDLLIFVLRAIFLILSFVLFPILSKAYRNRAVNTMYYLLLIYAIFTVLFQAYLTENREVAIICLLEILYIMIVSCQMKMFSFLQVILYMMIMFGLFLGFYISTDLITHYAIFYICCCMLILLLGYYLAMSEQIQMFNNLQINEEKKVKQINLVSQLLPMHSYLKMKNSSIYDKSDFIDEFDDVTLLFADIKGFTEYSHTQSPEEISSLNSINFVKDTMSTKCTLLVIVIAKRNPIQEAINTVKMGFQMVDIIMSVRQKIQFDKLNMRIGIHTGQVTGGIIGTDIVRYDIYGKDVSIANKMESSGVEGRVQISETTKLMIERAGKHAFNFKFHHDVELNKFNMNIKGFLVDWDKKREEASLDHYRSPSRHL</sequence>
<dbReference type="Gene3D" id="3.40.1110.10">
    <property type="entry name" value="Calcium-transporting ATPase, cytoplasmic domain N"/>
    <property type="match status" value="1"/>
</dbReference>
<evidence type="ECO:0000256" key="2">
    <source>
        <dbReference type="ARBA" id="ARBA00004141"/>
    </source>
</evidence>
<dbReference type="InterPro" id="IPR023214">
    <property type="entry name" value="HAD_sf"/>
</dbReference>
<dbReference type="InterPro" id="IPR023299">
    <property type="entry name" value="ATPase_P-typ_cyto_dom_N"/>
</dbReference>
<accession>A0E950</accession>
<dbReference type="GO" id="GO:0009190">
    <property type="term" value="P:cyclic nucleotide biosynthetic process"/>
    <property type="evidence" value="ECO:0007669"/>
    <property type="project" value="InterPro"/>
</dbReference>
<evidence type="ECO:0000256" key="8">
    <source>
        <dbReference type="ARBA" id="ARBA00022842"/>
    </source>
</evidence>
<evidence type="ECO:0000259" key="13">
    <source>
        <dbReference type="PROSITE" id="PS50125"/>
    </source>
</evidence>
<feature type="transmembrane region" description="Helical" evidence="12">
    <location>
        <begin position="907"/>
        <end position="926"/>
    </location>
</feature>
<dbReference type="InterPro" id="IPR036259">
    <property type="entry name" value="MFS_trans_sf"/>
</dbReference>
<dbReference type="InterPro" id="IPR001054">
    <property type="entry name" value="A/G_cyclase"/>
</dbReference>
<dbReference type="GeneID" id="5044999"/>
<dbReference type="eggNOG" id="KOG0206">
    <property type="taxonomic scope" value="Eukaryota"/>
</dbReference>
<evidence type="ECO:0000256" key="6">
    <source>
        <dbReference type="ARBA" id="ARBA00022741"/>
    </source>
</evidence>
<evidence type="ECO:0000313" key="15">
    <source>
        <dbReference type="Proteomes" id="UP000000600"/>
    </source>
</evidence>
<dbReference type="InterPro" id="IPR036412">
    <property type="entry name" value="HAD-like_sf"/>
</dbReference>
<evidence type="ECO:0000256" key="9">
    <source>
        <dbReference type="ARBA" id="ARBA00022989"/>
    </source>
</evidence>
<dbReference type="Gene3D" id="3.40.50.1000">
    <property type="entry name" value="HAD superfamily/HAD-like"/>
    <property type="match status" value="1"/>
</dbReference>
<dbReference type="SMART" id="SM00044">
    <property type="entry name" value="CYCc"/>
    <property type="match status" value="2"/>
</dbReference>
<feature type="transmembrane region" description="Helical" evidence="12">
    <location>
        <begin position="1375"/>
        <end position="1396"/>
    </location>
</feature>
<dbReference type="CDD" id="cd07302">
    <property type="entry name" value="CHD"/>
    <property type="match status" value="2"/>
</dbReference>
<feature type="transmembrane region" description="Helical" evidence="12">
    <location>
        <begin position="938"/>
        <end position="957"/>
    </location>
</feature>
<feature type="transmembrane region" description="Helical" evidence="12">
    <location>
        <begin position="1481"/>
        <end position="1500"/>
    </location>
</feature>
<feature type="domain" description="Guanylate cyclase" evidence="13">
    <location>
        <begin position="1583"/>
        <end position="1700"/>
    </location>
</feature>
<dbReference type="GO" id="GO:0005524">
    <property type="term" value="F:ATP binding"/>
    <property type="evidence" value="ECO:0007669"/>
    <property type="project" value="UniProtKB-KW"/>
</dbReference>
<dbReference type="EC" id="4.6.1.1" evidence="3"/>
<evidence type="ECO:0000256" key="10">
    <source>
        <dbReference type="ARBA" id="ARBA00023136"/>
    </source>
</evidence>
<evidence type="ECO:0000256" key="4">
    <source>
        <dbReference type="ARBA" id="ARBA00022692"/>
    </source>
</evidence>
<feature type="transmembrane region" description="Helical" evidence="12">
    <location>
        <begin position="883"/>
        <end position="901"/>
    </location>
</feature>
<feature type="transmembrane region" description="Helical" evidence="12">
    <location>
        <begin position="1458"/>
        <end position="1474"/>
    </location>
</feature>
<dbReference type="PROSITE" id="PS50125">
    <property type="entry name" value="GUANYLATE_CYCLASE_2"/>
    <property type="match status" value="2"/>
</dbReference>
<dbReference type="FunCoup" id="A0E950">
    <property type="interactions" value="41"/>
</dbReference>
<keyword evidence="15" id="KW-1185">Reference proteome</keyword>
<dbReference type="InParanoid" id="A0E950"/>
<dbReference type="GO" id="GO:0004016">
    <property type="term" value="F:adenylate cyclase activity"/>
    <property type="evidence" value="ECO:0007669"/>
    <property type="project" value="UniProtKB-EC"/>
</dbReference>
<dbReference type="EMBL" id="CT868665">
    <property type="protein sequence ID" value="CAK91817.1"/>
    <property type="molecule type" value="Genomic_DNA"/>
</dbReference>
<reference evidence="14 15" key="1">
    <citation type="journal article" date="2006" name="Nature">
        <title>Global trends of whole-genome duplications revealed by the ciliate Paramecium tetraurelia.</title>
        <authorList>
            <consortium name="Genoscope"/>
            <person name="Aury J.-M."/>
            <person name="Jaillon O."/>
            <person name="Duret L."/>
            <person name="Noel B."/>
            <person name="Jubin C."/>
            <person name="Porcel B.M."/>
            <person name="Segurens B."/>
            <person name="Daubin V."/>
            <person name="Anthouard V."/>
            <person name="Aiach N."/>
            <person name="Arnaiz O."/>
            <person name="Billaut A."/>
            <person name="Beisson J."/>
            <person name="Blanc I."/>
            <person name="Bouhouche K."/>
            <person name="Camara F."/>
            <person name="Duharcourt S."/>
            <person name="Guigo R."/>
            <person name="Gogendeau D."/>
            <person name="Katinka M."/>
            <person name="Keller A.-M."/>
            <person name="Kissmehl R."/>
            <person name="Klotz C."/>
            <person name="Koll F."/>
            <person name="Le Moue A."/>
            <person name="Lepere C."/>
            <person name="Malinsky S."/>
            <person name="Nowacki M."/>
            <person name="Nowak J.K."/>
            <person name="Plattner H."/>
            <person name="Poulain J."/>
            <person name="Ruiz F."/>
            <person name="Serrano V."/>
            <person name="Zagulski M."/>
            <person name="Dessen P."/>
            <person name="Betermier M."/>
            <person name="Weissenbach J."/>
            <person name="Scarpelli C."/>
            <person name="Schachter V."/>
            <person name="Sperling L."/>
            <person name="Meyer E."/>
            <person name="Cohen J."/>
            <person name="Wincker P."/>
        </authorList>
    </citation>
    <scope>NUCLEOTIDE SEQUENCE [LARGE SCALE GENOMIC DNA]</scope>
    <source>
        <strain evidence="14 15">Stock d4-2</strain>
    </source>
</reference>
<dbReference type="Gene3D" id="3.30.70.1230">
    <property type="entry name" value="Nucleotide cyclase"/>
    <property type="match status" value="2"/>
</dbReference>
<keyword evidence="7" id="KW-0067">ATP-binding</keyword>
<keyword evidence="6" id="KW-0547">Nucleotide-binding</keyword>
<dbReference type="GO" id="GO:0035556">
    <property type="term" value="P:intracellular signal transduction"/>
    <property type="evidence" value="ECO:0007669"/>
    <property type="project" value="InterPro"/>
</dbReference>
<keyword evidence="4 12" id="KW-0812">Transmembrane</keyword>
<keyword evidence="9 12" id="KW-1133">Transmembrane helix</keyword>
<dbReference type="STRING" id="5888.A0E950"/>
<dbReference type="GO" id="GO:0046872">
    <property type="term" value="F:metal ion binding"/>
    <property type="evidence" value="ECO:0007669"/>
    <property type="project" value="UniProtKB-KW"/>
</dbReference>
<feature type="domain" description="Guanylate cyclase" evidence="13">
    <location>
        <begin position="1047"/>
        <end position="1182"/>
    </location>
</feature>
<dbReference type="Pfam" id="PF16212">
    <property type="entry name" value="PhoLip_ATPase_C"/>
    <property type="match status" value="1"/>
</dbReference>
<dbReference type="PANTHER" id="PTHR45627:SF12">
    <property type="entry name" value="ADENYLATE CYCLASE TYPE 2"/>
    <property type="match status" value="1"/>
</dbReference>
<dbReference type="GO" id="GO:0140326">
    <property type="term" value="F:ATPase-coupled intramembrane lipid transporter activity"/>
    <property type="evidence" value="ECO:0000318"/>
    <property type="project" value="GO_Central"/>
</dbReference>
<dbReference type="SUPFAM" id="SSF56784">
    <property type="entry name" value="HAD-like"/>
    <property type="match status" value="1"/>
</dbReference>
<keyword evidence="11" id="KW-0456">Lyase</keyword>
<comment type="catalytic activity">
    <reaction evidence="1">
        <text>ATP = 3',5'-cyclic AMP + diphosphate</text>
        <dbReference type="Rhea" id="RHEA:15389"/>
        <dbReference type="ChEBI" id="CHEBI:30616"/>
        <dbReference type="ChEBI" id="CHEBI:33019"/>
        <dbReference type="ChEBI" id="CHEBI:58165"/>
        <dbReference type="EC" id="4.6.1.1"/>
    </reaction>
</comment>
<comment type="subcellular location">
    <subcellularLocation>
        <location evidence="2">Membrane</location>
        <topology evidence="2">Multi-pass membrane protein</topology>
    </subcellularLocation>
</comment>
<dbReference type="SUPFAM" id="SSF55073">
    <property type="entry name" value="Nucleotide cyclase"/>
    <property type="match status" value="2"/>
</dbReference>
<dbReference type="InterPro" id="IPR029787">
    <property type="entry name" value="Nucleotide_cyclase"/>
</dbReference>